<accession>A0ABT5FE94</accession>
<feature type="domain" description="Cytosol aminopeptidase" evidence="6">
    <location>
        <begin position="341"/>
        <end position="348"/>
    </location>
</feature>
<dbReference type="PANTHER" id="PTHR11963:SF48">
    <property type="entry name" value="DIPEPTIDASE B, ISOFORM A"/>
    <property type="match status" value="1"/>
</dbReference>
<dbReference type="EMBL" id="JAQOMS010000002">
    <property type="protein sequence ID" value="MDC2889399.1"/>
    <property type="molecule type" value="Genomic_DNA"/>
</dbReference>
<keyword evidence="2 7" id="KW-0031">Aminopeptidase</keyword>
<dbReference type="SUPFAM" id="SSF53187">
    <property type="entry name" value="Zn-dependent exopeptidases"/>
    <property type="match status" value="1"/>
</dbReference>
<dbReference type="PRINTS" id="PR00481">
    <property type="entry name" value="LAMNOPPTDASE"/>
</dbReference>
<protein>
    <submittedName>
        <fullName evidence="7">Leucyl aminopeptidase family protein</fullName>
    </submittedName>
</protein>
<evidence type="ECO:0000256" key="3">
    <source>
        <dbReference type="ARBA" id="ARBA00022670"/>
    </source>
</evidence>
<comment type="caution">
    <text evidence="7">The sequence shown here is derived from an EMBL/GenBank/DDBJ whole genome shotgun (WGS) entry which is preliminary data.</text>
</comment>
<evidence type="ECO:0000256" key="2">
    <source>
        <dbReference type="ARBA" id="ARBA00022438"/>
    </source>
</evidence>
<gene>
    <name evidence="7" type="ORF">PN838_12180</name>
</gene>
<dbReference type="InterPro" id="IPR011356">
    <property type="entry name" value="Leucine_aapep/pepB"/>
</dbReference>
<organism evidence="7 8">
    <name type="scientific">Psychrosphaera algicola</name>
    <dbReference type="NCBI Taxonomy" id="3023714"/>
    <lineage>
        <taxon>Bacteria</taxon>
        <taxon>Pseudomonadati</taxon>
        <taxon>Pseudomonadota</taxon>
        <taxon>Gammaproteobacteria</taxon>
        <taxon>Alteromonadales</taxon>
        <taxon>Pseudoalteromonadaceae</taxon>
        <taxon>Psychrosphaera</taxon>
    </lineage>
</organism>
<dbReference type="RefSeq" id="WP_272180846.1">
    <property type="nucleotide sequence ID" value="NZ_JAQOMS010000002.1"/>
</dbReference>
<sequence>MSYPKPILISELQTALSDPSWDSVVIIAPQFDAELPDNIQTVIQQQAKFDQRIGNSVVTIVTQEIAPKRLVLAPTGQLTRYFDDVRRYFDAAKLAAVEVIKMGSVKPLLVVLSDKSETYKNATTVSYLGFSQALWQPLEAREYHGESIEPVQTIGLVGGNIDVNLAAAIESGKYVARDLCGTEPERMAPPQFAQYCVDSFANSNVKVSVVDDMAVIERDYPLMWAVARASVEVERHQPRVIRLEYIPEGEITKTLMLVGKGIVYDTGGADLKTGGHMAGMSRDKGGAAAVAGFMKSVAELAPKGVKVVAELAAVRNSIGAEAFVSDEIITGHSGVRVRIGNTDAEGRLAMADLLSRFKDEALTEVNPILFTVATLTGHAARAVGPYTALVENGVAYKMGLGENMVKQGDLIGDPCETSRSRREDYDFVQPRTKADDLLSSNNGPSAVTARGHQFPMAFLALVAGLEQHDVNSTQPMPYIHIDIAGSGVENGDWQHGKPTAAPVAALLSSFL</sequence>
<evidence type="ECO:0000313" key="7">
    <source>
        <dbReference type="EMBL" id="MDC2889399.1"/>
    </source>
</evidence>
<proteinExistence type="inferred from homology"/>
<comment type="similarity">
    <text evidence="1">Belongs to the peptidase M17 family.</text>
</comment>
<evidence type="ECO:0000256" key="1">
    <source>
        <dbReference type="ARBA" id="ARBA00009528"/>
    </source>
</evidence>
<dbReference type="PROSITE" id="PS00631">
    <property type="entry name" value="CYTOSOL_AP"/>
    <property type="match status" value="1"/>
</dbReference>
<keyword evidence="4" id="KW-0378">Hydrolase</keyword>
<evidence type="ECO:0000313" key="8">
    <source>
        <dbReference type="Proteomes" id="UP001528411"/>
    </source>
</evidence>
<reference evidence="7 8" key="1">
    <citation type="submission" date="2023-01" db="EMBL/GenBank/DDBJ databases">
        <title>Psychrosphaera sp. nov., isolated from marine algae.</title>
        <authorList>
            <person name="Bayburt H."/>
            <person name="Choi B.J."/>
            <person name="Kim J.M."/>
            <person name="Choi D.G."/>
            <person name="Jeon C.O."/>
        </authorList>
    </citation>
    <scope>NUCLEOTIDE SEQUENCE [LARGE SCALE GENOMIC DNA]</scope>
    <source>
        <strain evidence="7 8">G1-22</strain>
    </source>
</reference>
<name>A0ABT5FE94_9GAMM</name>
<keyword evidence="3" id="KW-0645">Protease</keyword>
<dbReference type="Gene3D" id="3.40.630.10">
    <property type="entry name" value="Zn peptidases"/>
    <property type="match status" value="1"/>
</dbReference>
<evidence type="ECO:0000259" key="6">
    <source>
        <dbReference type="PROSITE" id="PS00631"/>
    </source>
</evidence>
<dbReference type="CDD" id="cd00433">
    <property type="entry name" value="Peptidase_M17"/>
    <property type="match status" value="1"/>
</dbReference>
<dbReference type="Proteomes" id="UP001528411">
    <property type="component" value="Unassembled WGS sequence"/>
</dbReference>
<evidence type="ECO:0000256" key="4">
    <source>
        <dbReference type="ARBA" id="ARBA00022801"/>
    </source>
</evidence>
<dbReference type="Pfam" id="PF00883">
    <property type="entry name" value="Peptidase_M17"/>
    <property type="match status" value="1"/>
</dbReference>
<evidence type="ECO:0000256" key="5">
    <source>
        <dbReference type="ARBA" id="ARBA00023211"/>
    </source>
</evidence>
<dbReference type="PANTHER" id="PTHR11963">
    <property type="entry name" value="LEUCINE AMINOPEPTIDASE-RELATED"/>
    <property type="match status" value="1"/>
</dbReference>
<dbReference type="GO" id="GO:0004177">
    <property type="term" value="F:aminopeptidase activity"/>
    <property type="evidence" value="ECO:0007669"/>
    <property type="project" value="UniProtKB-KW"/>
</dbReference>
<dbReference type="InterPro" id="IPR000819">
    <property type="entry name" value="Peptidase_M17_C"/>
</dbReference>
<keyword evidence="8" id="KW-1185">Reference proteome</keyword>
<keyword evidence="5" id="KW-0464">Manganese</keyword>